<keyword evidence="4" id="KW-1185">Reference proteome</keyword>
<dbReference type="RefSeq" id="WP_106589151.1">
    <property type="nucleotide sequence ID" value="NZ_PYAV01000009.1"/>
</dbReference>
<dbReference type="GO" id="GO:0016887">
    <property type="term" value="F:ATP hydrolysis activity"/>
    <property type="evidence" value="ECO:0007669"/>
    <property type="project" value="InterPro"/>
</dbReference>
<organism evidence="3 4">
    <name type="scientific">Salsuginibacillus halophilus</name>
    <dbReference type="NCBI Taxonomy" id="517424"/>
    <lineage>
        <taxon>Bacteria</taxon>
        <taxon>Bacillati</taxon>
        <taxon>Bacillota</taxon>
        <taxon>Bacilli</taxon>
        <taxon>Bacillales</taxon>
        <taxon>Bacillaceae</taxon>
        <taxon>Salsuginibacillus</taxon>
    </lineage>
</organism>
<evidence type="ECO:0000313" key="4">
    <source>
        <dbReference type="Proteomes" id="UP000242310"/>
    </source>
</evidence>
<comment type="caution">
    <text evidence="3">The sequence shown here is derived from an EMBL/GenBank/DDBJ whole genome shotgun (WGS) entry which is preliminary data.</text>
</comment>
<evidence type="ECO:0000256" key="1">
    <source>
        <dbReference type="ARBA" id="ARBA00011040"/>
    </source>
</evidence>
<dbReference type="NCBIfam" id="TIGR04291">
    <property type="entry name" value="arsen_driv_ArsA"/>
    <property type="match status" value="1"/>
</dbReference>
<dbReference type="PANTHER" id="PTHR10803:SF3">
    <property type="entry name" value="ATPASE GET3"/>
    <property type="match status" value="1"/>
</dbReference>
<dbReference type="Gene3D" id="3.40.50.300">
    <property type="entry name" value="P-loop containing nucleotide triphosphate hydrolases"/>
    <property type="match status" value="2"/>
</dbReference>
<dbReference type="PIRSF" id="PIRSF001327">
    <property type="entry name" value="Arsenical_pump-driving_ATPase"/>
    <property type="match status" value="1"/>
</dbReference>
<gene>
    <name evidence="3" type="ORF">B0H94_109108</name>
</gene>
<dbReference type="InterPro" id="IPR025723">
    <property type="entry name" value="ArsA/GET3_ATPase-like"/>
</dbReference>
<feature type="domain" description="ArsA/GET3 Anion-transporting ATPase-like" evidence="2">
    <location>
        <begin position="479"/>
        <end position="560"/>
    </location>
</feature>
<dbReference type="InterPro" id="IPR027417">
    <property type="entry name" value="P-loop_NTPase"/>
</dbReference>
<dbReference type="AlphaFoldDB" id="A0A2P8HCW3"/>
<dbReference type="OrthoDB" id="9780677at2"/>
<dbReference type="NCBIfam" id="TIGR00345">
    <property type="entry name" value="GET3_arsA_TRC40"/>
    <property type="match status" value="1"/>
</dbReference>
<comment type="similarity">
    <text evidence="1">Belongs to the arsA ATPase family.</text>
</comment>
<feature type="domain" description="ArsA/GET3 Anion-transporting ATPase-like" evidence="2">
    <location>
        <begin position="14"/>
        <end position="270"/>
    </location>
</feature>
<reference evidence="3 4" key="1">
    <citation type="submission" date="2018-03" db="EMBL/GenBank/DDBJ databases">
        <title>Genomic Encyclopedia of Type Strains, Phase III (KMG-III): the genomes of soil and plant-associated and newly described type strains.</title>
        <authorList>
            <person name="Whitman W."/>
        </authorList>
    </citation>
    <scope>NUCLEOTIDE SEQUENCE [LARGE SCALE GENOMIC DNA]</scope>
    <source>
        <strain evidence="3 4">CGMCC 1.07653</strain>
    </source>
</reference>
<keyword evidence="3" id="KW-0547">Nucleotide-binding</keyword>
<keyword evidence="3" id="KW-0067">ATP-binding</keyword>
<evidence type="ECO:0000313" key="3">
    <source>
        <dbReference type="EMBL" id="PSL44048.1"/>
    </source>
</evidence>
<name>A0A2P8HCW3_9BACI</name>
<dbReference type="GO" id="GO:0015446">
    <property type="term" value="F:ATPase-coupled arsenite transmembrane transporter activity"/>
    <property type="evidence" value="ECO:0007669"/>
    <property type="project" value="InterPro"/>
</dbReference>
<sequence>MKQHFVPGTHIQTKYNFFTGKGGTGKTSTAAASALSLADKGYEVLLVSTDPASNLDDLFTLNLNSEPTVIPEQRNLHAVNVEPETAAEAYRERVVGPYRGILPDSAVEQMEEQMSGACTVEIAAFDQFAGWLSDDARDLYDYFIFDTAPTGHTLRLLQLPGAWTEFFAENTTGASCIGPLSGLTEKQQGYEEAFERLKQVEETTMFFVARPAEAPLEEAARSAEELGDLGLTQQVLIVNGVHPLLEQEVKTEDEVSREFKQSQLKALQQKPEVLAHLTQYILHLKQQSVVNPATARELLTPGSGGEKLEMTSVPVSSTALETWVDEVLKAKQQLIFTMGKGGVGKTSTAATIAQLLADRGAPVLLASTDPATHWEDRDASSGTFAVRTIDPEKETEKYRAQVLASMEGELGEEGIAYMKEELASPCTEEIAVFYAFSRLVEQADDYYVVIDTAPTGHTLLLLDAAGSYHRELLEKTGDDQAIRRLLPRLRDPKQTAFLLVTLPEATPVYETERLQKDLIRAGLTPSTWLINQSLSAAVPQDSLLRARAAGEMTWINRAEQVAENVIVRPWQQQ</sequence>
<dbReference type="PANTHER" id="PTHR10803">
    <property type="entry name" value="ARSENICAL PUMP-DRIVING ATPASE ARSENITE-TRANSLOCATING ATPASE"/>
    <property type="match status" value="1"/>
</dbReference>
<dbReference type="InterPro" id="IPR016300">
    <property type="entry name" value="ATPase_ArsA/GET3"/>
</dbReference>
<feature type="domain" description="ArsA/GET3 Anion-transporting ATPase-like" evidence="2">
    <location>
        <begin position="333"/>
        <end position="472"/>
    </location>
</feature>
<dbReference type="InterPro" id="IPR027541">
    <property type="entry name" value="Ars_ATPase"/>
</dbReference>
<dbReference type="EMBL" id="PYAV01000009">
    <property type="protein sequence ID" value="PSL44048.1"/>
    <property type="molecule type" value="Genomic_DNA"/>
</dbReference>
<dbReference type="CDD" id="cd02035">
    <property type="entry name" value="ArsA"/>
    <property type="match status" value="2"/>
</dbReference>
<protein>
    <submittedName>
        <fullName evidence="3">Arsenite efflux ATP-binding protein ArsA</fullName>
    </submittedName>
</protein>
<dbReference type="GO" id="GO:0005524">
    <property type="term" value="F:ATP binding"/>
    <property type="evidence" value="ECO:0007669"/>
    <property type="project" value="UniProtKB-KW"/>
</dbReference>
<dbReference type="Proteomes" id="UP000242310">
    <property type="component" value="Unassembled WGS sequence"/>
</dbReference>
<proteinExistence type="inferred from homology"/>
<accession>A0A2P8HCW3</accession>
<dbReference type="Pfam" id="PF02374">
    <property type="entry name" value="ArsA_ATPase"/>
    <property type="match status" value="3"/>
</dbReference>
<dbReference type="SUPFAM" id="SSF52540">
    <property type="entry name" value="P-loop containing nucleoside triphosphate hydrolases"/>
    <property type="match status" value="2"/>
</dbReference>
<evidence type="ECO:0000259" key="2">
    <source>
        <dbReference type="Pfam" id="PF02374"/>
    </source>
</evidence>